<dbReference type="Proteomes" id="UP000239494">
    <property type="component" value="Unassembled WGS sequence"/>
</dbReference>
<evidence type="ECO:0000256" key="1">
    <source>
        <dbReference type="SAM" id="MobiDB-lite"/>
    </source>
</evidence>
<accession>A0A2T0TJN1</accession>
<evidence type="ECO:0000256" key="3">
    <source>
        <dbReference type="SAM" id="SignalP"/>
    </source>
</evidence>
<dbReference type="RefSeq" id="WP_106184950.1">
    <property type="nucleotide sequence ID" value="NZ_PVTF01000001.1"/>
</dbReference>
<reference evidence="4 5" key="1">
    <citation type="submission" date="2018-03" db="EMBL/GenBank/DDBJ databases">
        <title>Genomic Encyclopedia of Archaeal and Bacterial Type Strains, Phase II (KMG-II): from individual species to whole genera.</title>
        <authorList>
            <person name="Goeker M."/>
        </authorList>
    </citation>
    <scope>NUCLEOTIDE SEQUENCE [LARGE SCALE GENOMIC DNA]</scope>
    <source>
        <strain evidence="4 5">DSM 44720</strain>
    </source>
</reference>
<proteinExistence type="predicted"/>
<feature type="transmembrane region" description="Helical" evidence="2">
    <location>
        <begin position="306"/>
        <end position="329"/>
    </location>
</feature>
<dbReference type="AlphaFoldDB" id="A0A2T0TJN1"/>
<keyword evidence="2" id="KW-1133">Transmembrane helix</keyword>
<sequence length="335" mass="32439">MRTRLTRLFGAVVVALAVGVIGAAAGQGTAAAAEPVVVGSCAASVEGTPGTPVSLSPGAVVDPVVNVVRAVPLLGPPIADQLRPVFTSLPPIPIGAIPDGKGFITGGQIANQVVAQLNNIPLLGPVISTVSGSVQQTLSGLCGVTVNGVNAVAAPVQDGTSAIADASQKAVEQIPGLGQPQTPPPGGQPSTGQPGTGTTPGTGTGTVPGQPGPGSIFSPVGGVGAGDLQLYGPTGLGANFGRVPLFGYGSLPFATPGLFSPSPGVRYGGQVPGYTPGYGLPTTDPGAVQTAGRAQALPGTGKMGGVAAPVLLAVLALSCVTGALVRTWVLRRSAA</sequence>
<feature type="chain" id="PRO_5038763949" evidence="3">
    <location>
        <begin position="26"/>
        <end position="335"/>
    </location>
</feature>
<evidence type="ECO:0000256" key="2">
    <source>
        <dbReference type="SAM" id="Phobius"/>
    </source>
</evidence>
<dbReference type="EMBL" id="PVTF01000001">
    <property type="protein sequence ID" value="PRY45829.1"/>
    <property type="molecule type" value="Genomic_DNA"/>
</dbReference>
<evidence type="ECO:0000313" key="5">
    <source>
        <dbReference type="Proteomes" id="UP000239494"/>
    </source>
</evidence>
<evidence type="ECO:0000313" key="4">
    <source>
        <dbReference type="EMBL" id="PRY45829.1"/>
    </source>
</evidence>
<name>A0A2T0TJN1_9PSEU</name>
<feature type="region of interest" description="Disordered" evidence="1">
    <location>
        <begin position="175"/>
        <end position="219"/>
    </location>
</feature>
<gene>
    <name evidence="4" type="ORF">CLV43_10189</name>
</gene>
<organism evidence="4 5">
    <name type="scientific">Umezawaea tangerina</name>
    <dbReference type="NCBI Taxonomy" id="84725"/>
    <lineage>
        <taxon>Bacteria</taxon>
        <taxon>Bacillati</taxon>
        <taxon>Actinomycetota</taxon>
        <taxon>Actinomycetes</taxon>
        <taxon>Pseudonocardiales</taxon>
        <taxon>Pseudonocardiaceae</taxon>
        <taxon>Umezawaea</taxon>
    </lineage>
</organism>
<keyword evidence="3" id="KW-0732">Signal</keyword>
<keyword evidence="5" id="KW-1185">Reference proteome</keyword>
<protein>
    <submittedName>
        <fullName evidence="4">Uncharacterized protein</fullName>
    </submittedName>
</protein>
<dbReference type="OrthoDB" id="3691936at2"/>
<keyword evidence="2" id="KW-0812">Transmembrane</keyword>
<feature type="compositionally biased region" description="Gly residues" evidence="1">
    <location>
        <begin position="194"/>
        <end position="206"/>
    </location>
</feature>
<feature type="signal peptide" evidence="3">
    <location>
        <begin position="1"/>
        <end position="25"/>
    </location>
</feature>
<comment type="caution">
    <text evidence="4">The sequence shown here is derived from an EMBL/GenBank/DDBJ whole genome shotgun (WGS) entry which is preliminary data.</text>
</comment>
<keyword evidence="2" id="KW-0472">Membrane</keyword>